<name>A0A1M6BDY4_9CLOT</name>
<protein>
    <submittedName>
        <fullName evidence="4">tRNA(Ile)-lysidine synthase TilS/MesJ</fullName>
    </submittedName>
</protein>
<keyword evidence="1" id="KW-0808">Transferase</keyword>
<dbReference type="EMBL" id="FQZB01000003">
    <property type="protein sequence ID" value="SHI46929.1"/>
    <property type="molecule type" value="Genomic_DNA"/>
</dbReference>
<feature type="binding site" evidence="2">
    <location>
        <position position="129"/>
    </location>
    <ligand>
        <name>ATP</name>
        <dbReference type="ChEBI" id="CHEBI:30616"/>
    </ligand>
</feature>
<feature type="binding site" evidence="2">
    <location>
        <position position="35"/>
    </location>
    <ligand>
        <name>ATP</name>
        <dbReference type="ChEBI" id="CHEBI:30616"/>
    </ligand>
</feature>
<evidence type="ECO:0000313" key="5">
    <source>
        <dbReference type="Proteomes" id="UP000184310"/>
    </source>
</evidence>
<organism evidence="4 5">
    <name type="scientific">Clostridium cavendishii DSM 21758</name>
    <dbReference type="NCBI Taxonomy" id="1121302"/>
    <lineage>
        <taxon>Bacteria</taxon>
        <taxon>Bacillati</taxon>
        <taxon>Bacillota</taxon>
        <taxon>Clostridia</taxon>
        <taxon>Eubacteriales</taxon>
        <taxon>Clostridiaceae</taxon>
        <taxon>Clostridium</taxon>
    </lineage>
</organism>
<evidence type="ECO:0000256" key="2">
    <source>
        <dbReference type="PIRSR" id="PIRSR004976-51"/>
    </source>
</evidence>
<dbReference type="SUPFAM" id="SSF52402">
    <property type="entry name" value="Adenine nucleotide alpha hydrolases-like"/>
    <property type="match status" value="1"/>
</dbReference>
<dbReference type="PIRSF" id="PIRSF004976">
    <property type="entry name" value="ATPase_YdaO"/>
    <property type="match status" value="1"/>
</dbReference>
<dbReference type="CDD" id="cd24138">
    <property type="entry name" value="TtcA-like"/>
    <property type="match status" value="1"/>
</dbReference>
<dbReference type="GO" id="GO:0005524">
    <property type="term" value="F:ATP binding"/>
    <property type="evidence" value="ECO:0007669"/>
    <property type="project" value="UniProtKB-KW"/>
</dbReference>
<dbReference type="PANTHER" id="PTHR43686:SF1">
    <property type="entry name" value="AMINOTRAN_5 DOMAIN-CONTAINING PROTEIN"/>
    <property type="match status" value="1"/>
</dbReference>
<sequence length="243" mass="27872">MTMQKLLSKARQAINDFNLIEENDKIAVGLSGGKDSLTLLHILKNYQRFSPQKFELIAITLNPGNVNNDSLHKLCKELDIPFYEIQTEISKIVFDIKKEKNPCSLCAKLRRGALNDAAMKLGCTKVALGHHKDDAVETFVMTMFYEGRINCFSPKSYMEKFNLSLIRPMVYIDEYMIRKAALQYNYPIIKNPCPADGHTKRQEVKNLVKNLGGEFPNLKDKLFSALNNSDELFIWDKEKIKNM</sequence>
<dbReference type="InterPro" id="IPR035107">
    <property type="entry name" value="tRNA_thiolation_TtcA_Ctu1"/>
</dbReference>
<dbReference type="PANTHER" id="PTHR43686">
    <property type="entry name" value="SULFURTRANSFERASE-RELATED"/>
    <property type="match status" value="1"/>
</dbReference>
<evidence type="ECO:0000313" key="4">
    <source>
        <dbReference type="EMBL" id="SHI46929.1"/>
    </source>
</evidence>
<keyword evidence="5" id="KW-1185">Reference proteome</keyword>
<dbReference type="GO" id="GO:0008033">
    <property type="term" value="P:tRNA processing"/>
    <property type="evidence" value="ECO:0007669"/>
    <property type="project" value="InterPro"/>
</dbReference>
<evidence type="ECO:0000259" key="3">
    <source>
        <dbReference type="Pfam" id="PF01171"/>
    </source>
</evidence>
<proteinExistence type="predicted"/>
<reference evidence="4 5" key="1">
    <citation type="submission" date="2016-11" db="EMBL/GenBank/DDBJ databases">
        <authorList>
            <person name="Jaros S."/>
            <person name="Januszkiewicz K."/>
            <person name="Wedrychowicz H."/>
        </authorList>
    </citation>
    <scope>NUCLEOTIDE SEQUENCE [LARGE SCALE GENOMIC DNA]</scope>
    <source>
        <strain evidence="4 5">DSM 21758</strain>
    </source>
</reference>
<keyword evidence="2" id="KW-0547">Nucleotide-binding</keyword>
<accession>A0A1M6BDY4</accession>
<feature type="binding site" evidence="2">
    <location>
        <begin position="29"/>
        <end position="31"/>
    </location>
    <ligand>
        <name>ATP</name>
        <dbReference type="ChEBI" id="CHEBI:30616"/>
    </ligand>
</feature>
<dbReference type="InterPro" id="IPR014729">
    <property type="entry name" value="Rossmann-like_a/b/a_fold"/>
</dbReference>
<feature type="domain" description="tRNA(Ile)-lysidine/2-thiocytidine synthase N-terminal" evidence="3">
    <location>
        <begin position="25"/>
        <end position="201"/>
    </location>
</feature>
<keyword evidence="2" id="KW-0067">ATP-binding</keyword>
<dbReference type="InterPro" id="IPR011063">
    <property type="entry name" value="TilS/TtcA_N"/>
</dbReference>
<dbReference type="Gene3D" id="3.40.50.620">
    <property type="entry name" value="HUPs"/>
    <property type="match status" value="1"/>
</dbReference>
<feature type="binding site" evidence="2">
    <location>
        <position position="134"/>
    </location>
    <ligand>
        <name>ATP</name>
        <dbReference type="ChEBI" id="CHEBI:30616"/>
    </ligand>
</feature>
<dbReference type="Proteomes" id="UP000184310">
    <property type="component" value="Unassembled WGS sequence"/>
</dbReference>
<dbReference type="AlphaFoldDB" id="A0A1M6BDY4"/>
<gene>
    <name evidence="4" type="ORF">SAMN02745163_00327</name>
</gene>
<feature type="binding site" evidence="2">
    <location>
        <position position="59"/>
    </location>
    <ligand>
        <name>ATP</name>
        <dbReference type="ChEBI" id="CHEBI:30616"/>
    </ligand>
</feature>
<dbReference type="GO" id="GO:0016740">
    <property type="term" value="F:transferase activity"/>
    <property type="evidence" value="ECO:0007669"/>
    <property type="project" value="UniProtKB-KW"/>
</dbReference>
<evidence type="ECO:0000256" key="1">
    <source>
        <dbReference type="ARBA" id="ARBA00022679"/>
    </source>
</evidence>
<dbReference type="Pfam" id="PF01171">
    <property type="entry name" value="ATP_bind_3"/>
    <property type="match status" value="1"/>
</dbReference>
<dbReference type="STRING" id="1121302.SAMN02745163_00327"/>